<name>A0ABM1SRU9_LIMPO</name>
<evidence type="ECO:0000313" key="3">
    <source>
        <dbReference type="RefSeq" id="XP_022246355.1"/>
    </source>
</evidence>
<dbReference type="RefSeq" id="XP_022246355.1">
    <property type="nucleotide sequence ID" value="XM_022390647.1"/>
</dbReference>
<protein>
    <submittedName>
        <fullName evidence="3">Uncharacterized protein LOC111086708</fullName>
    </submittedName>
</protein>
<dbReference type="GeneID" id="111086708"/>
<dbReference type="Proteomes" id="UP000694941">
    <property type="component" value="Unplaced"/>
</dbReference>
<accession>A0ABM1SRU9</accession>
<reference evidence="3" key="1">
    <citation type="submission" date="2025-08" db="UniProtKB">
        <authorList>
            <consortium name="RefSeq"/>
        </authorList>
    </citation>
    <scope>IDENTIFICATION</scope>
    <source>
        <tissue evidence="3">Muscle</tissue>
    </source>
</reference>
<keyword evidence="2" id="KW-1185">Reference proteome</keyword>
<evidence type="ECO:0000256" key="1">
    <source>
        <dbReference type="SAM" id="SignalP"/>
    </source>
</evidence>
<feature type="signal peptide" evidence="1">
    <location>
        <begin position="1"/>
        <end position="22"/>
    </location>
</feature>
<organism evidence="2 3">
    <name type="scientific">Limulus polyphemus</name>
    <name type="common">Atlantic horseshoe crab</name>
    <dbReference type="NCBI Taxonomy" id="6850"/>
    <lineage>
        <taxon>Eukaryota</taxon>
        <taxon>Metazoa</taxon>
        <taxon>Ecdysozoa</taxon>
        <taxon>Arthropoda</taxon>
        <taxon>Chelicerata</taxon>
        <taxon>Merostomata</taxon>
        <taxon>Xiphosura</taxon>
        <taxon>Limulidae</taxon>
        <taxon>Limulus</taxon>
    </lineage>
</organism>
<gene>
    <name evidence="3" type="primary">LOC111086708</name>
</gene>
<keyword evidence="1" id="KW-0732">Signal</keyword>
<evidence type="ECO:0000313" key="2">
    <source>
        <dbReference type="Proteomes" id="UP000694941"/>
    </source>
</evidence>
<feature type="chain" id="PRO_5045035238" evidence="1">
    <location>
        <begin position="23"/>
        <end position="240"/>
    </location>
</feature>
<proteinExistence type="predicted"/>
<sequence length="240" mass="27232">MVGSGNRLSFVLVWSMLVVIWGQRPLCSLRDVATIEDLEELIQLTARSLGVREMSLLKQLQGHLDEKRYVTETVRERKENIPTSQNVFISPRGPLIPMPPPGLRPRSFRQLPRRPDNGFFSTFKMTTPPAGVRVKIISDHNSVPLFDVIVTLSPLMSVEDALHQASIKYSRMMSLPLARSLIVLHHSQLLQCSIVKGMPEISEFRMIRILDKDENVVYDNMCIPSPQELLVEPGMTIIIH</sequence>